<feature type="transmembrane region" description="Helical" evidence="10">
    <location>
        <begin position="422"/>
        <end position="443"/>
    </location>
</feature>
<feature type="transmembrane region" description="Helical" evidence="10">
    <location>
        <begin position="75"/>
        <end position="92"/>
    </location>
</feature>
<keyword evidence="6 10" id="KW-1133">Transmembrane helix</keyword>
<dbReference type="Pfam" id="PF00999">
    <property type="entry name" value="Na_H_Exchanger"/>
    <property type="match status" value="1"/>
</dbReference>
<evidence type="ECO:0000256" key="3">
    <source>
        <dbReference type="ARBA" id="ARBA00022538"/>
    </source>
</evidence>
<dbReference type="GO" id="GO:0006885">
    <property type="term" value="P:regulation of pH"/>
    <property type="evidence" value="ECO:0007669"/>
    <property type="project" value="TreeGrafter"/>
</dbReference>
<feature type="transmembrane region" description="Helical" evidence="10">
    <location>
        <begin position="277"/>
        <end position="294"/>
    </location>
</feature>
<dbReference type="Gene3D" id="1.20.1530.20">
    <property type="match status" value="1"/>
</dbReference>
<gene>
    <name evidence="12" type="ORF">RchiOBHm_Chr1g0356121</name>
</gene>
<dbReference type="InterPro" id="IPR038770">
    <property type="entry name" value="Na+/solute_symporter_sf"/>
</dbReference>
<keyword evidence="4 10" id="KW-0812">Transmembrane</keyword>
<evidence type="ECO:0000256" key="4">
    <source>
        <dbReference type="ARBA" id="ARBA00022692"/>
    </source>
</evidence>
<organism evidence="12 13">
    <name type="scientific">Rosa chinensis</name>
    <name type="common">China rose</name>
    <dbReference type="NCBI Taxonomy" id="74649"/>
    <lineage>
        <taxon>Eukaryota</taxon>
        <taxon>Viridiplantae</taxon>
        <taxon>Streptophyta</taxon>
        <taxon>Embryophyta</taxon>
        <taxon>Tracheophyta</taxon>
        <taxon>Spermatophyta</taxon>
        <taxon>Magnoliopsida</taxon>
        <taxon>eudicotyledons</taxon>
        <taxon>Gunneridae</taxon>
        <taxon>Pentapetalae</taxon>
        <taxon>rosids</taxon>
        <taxon>fabids</taxon>
        <taxon>Rosales</taxon>
        <taxon>Rosaceae</taxon>
        <taxon>Rosoideae</taxon>
        <taxon>Rosoideae incertae sedis</taxon>
        <taxon>Rosa</taxon>
    </lineage>
</organism>
<dbReference type="Gramene" id="PRQ58151">
    <property type="protein sequence ID" value="PRQ58151"/>
    <property type="gene ID" value="RchiOBHm_Chr1g0356121"/>
</dbReference>
<dbReference type="EMBL" id="PDCK01000039">
    <property type="protein sequence ID" value="PRQ58151.1"/>
    <property type="molecule type" value="Genomic_DNA"/>
</dbReference>
<dbReference type="Proteomes" id="UP000238479">
    <property type="component" value="Chromosome 1"/>
</dbReference>
<dbReference type="GO" id="GO:0012505">
    <property type="term" value="C:endomembrane system"/>
    <property type="evidence" value="ECO:0007669"/>
    <property type="project" value="TreeGrafter"/>
</dbReference>
<dbReference type="GO" id="GO:0016020">
    <property type="term" value="C:membrane"/>
    <property type="evidence" value="ECO:0007669"/>
    <property type="project" value="UniProtKB-SubCell"/>
</dbReference>
<dbReference type="GO" id="GO:1902600">
    <property type="term" value="P:proton transmembrane transport"/>
    <property type="evidence" value="ECO:0007669"/>
    <property type="project" value="InterPro"/>
</dbReference>
<accession>A0A2P6SHJ3</accession>
<sequence length="539" mass="60143">MAGMTGNITSLQSQVCIELPPNVHSQGIIGLEKDGPGMNFSFPILEMQMILIFSITQAFHLILKNFEIPKLTSEILTGIVLGPSFIGAYNVFEKNIFPRDNQAIIVVLGEIGYELFLFLVGVRMDLELIRRTGRKVMITGILCVLVPFVTSMVVQNHLMIPVFKLTKDQISKLPYLTTSYCMTSSPVIVLLLEDLNLLNSEIGRLAVSASSISELFGTVCIWFSSVLYRMGKVKPVAETLLVFGAVIGSMLAFLFIFRPILFWVIRQTPHNKPVKKSYVNAIIVLMLFVIILSHYYGHSFHFLVFVLGLSVPAGQPLGSTLEELLHVFISQVLLPIYVTAYAMKANFRLVDFNDPATVITAILIVFIFLLKIIGSMVAPLYCKMPLNDAFVLALILSSRGIVQLSVYTRFKDDQTASESVHALSLASIVVTATLVPIVVNRLYDPAKKYRVYERRDIMHLKPNAELKILACIHRSGNIPPVINLLDAACPSKENPIDIYVLHLIELIGRSSPVFISHQMQKRAFPMVTRTMSFFTSIIS</sequence>
<name>A0A2P6SHJ3_ROSCH</name>
<comment type="caution">
    <text evidence="12">The sequence shown here is derived from an EMBL/GenBank/DDBJ whole genome shotgun (WGS) entry which is preliminary data.</text>
</comment>
<dbReference type="OMA" id="NIPAMIC"/>
<keyword evidence="13" id="KW-1185">Reference proteome</keyword>
<feature type="transmembrane region" description="Helical" evidence="10">
    <location>
        <begin position="174"/>
        <end position="193"/>
    </location>
</feature>
<keyword evidence="3" id="KW-0633">Potassium transport</keyword>
<evidence type="ECO:0000256" key="9">
    <source>
        <dbReference type="ARBA" id="ARBA00038341"/>
    </source>
</evidence>
<dbReference type="GO" id="GO:0006813">
    <property type="term" value="P:potassium ion transport"/>
    <property type="evidence" value="ECO:0007669"/>
    <property type="project" value="UniProtKB-KW"/>
</dbReference>
<feature type="transmembrane region" description="Helical" evidence="10">
    <location>
        <begin position="355"/>
        <end position="382"/>
    </location>
</feature>
<dbReference type="PANTHER" id="PTHR32468">
    <property type="entry name" value="CATION/H + ANTIPORTER"/>
    <property type="match status" value="1"/>
</dbReference>
<keyword evidence="7" id="KW-0406">Ion transport</keyword>
<feature type="transmembrane region" description="Helical" evidence="10">
    <location>
        <begin position="205"/>
        <end position="228"/>
    </location>
</feature>
<feature type="transmembrane region" description="Helical" evidence="10">
    <location>
        <begin position="40"/>
        <end position="63"/>
    </location>
</feature>
<dbReference type="InterPro" id="IPR006153">
    <property type="entry name" value="Cation/H_exchanger_TM"/>
</dbReference>
<evidence type="ECO:0000256" key="2">
    <source>
        <dbReference type="ARBA" id="ARBA00022448"/>
    </source>
</evidence>
<evidence type="ECO:0000256" key="1">
    <source>
        <dbReference type="ARBA" id="ARBA00004141"/>
    </source>
</evidence>
<evidence type="ECO:0000256" key="7">
    <source>
        <dbReference type="ARBA" id="ARBA00023065"/>
    </source>
</evidence>
<evidence type="ECO:0000313" key="13">
    <source>
        <dbReference type="Proteomes" id="UP000238479"/>
    </source>
</evidence>
<feature type="transmembrane region" description="Helical" evidence="10">
    <location>
        <begin position="240"/>
        <end position="265"/>
    </location>
</feature>
<keyword evidence="8 10" id="KW-0472">Membrane</keyword>
<feature type="transmembrane region" description="Helical" evidence="10">
    <location>
        <begin position="324"/>
        <end position="343"/>
    </location>
</feature>
<feature type="transmembrane region" description="Helical" evidence="10">
    <location>
        <begin position="136"/>
        <end position="154"/>
    </location>
</feature>
<evidence type="ECO:0000256" key="10">
    <source>
        <dbReference type="SAM" id="Phobius"/>
    </source>
</evidence>
<keyword evidence="2" id="KW-0813">Transport</keyword>
<proteinExistence type="inferred from homology"/>
<dbReference type="GO" id="GO:0015297">
    <property type="term" value="F:antiporter activity"/>
    <property type="evidence" value="ECO:0007669"/>
    <property type="project" value="InterPro"/>
</dbReference>
<evidence type="ECO:0000256" key="6">
    <source>
        <dbReference type="ARBA" id="ARBA00022989"/>
    </source>
</evidence>
<protein>
    <submittedName>
        <fullName evidence="12">Putative cation/H+ exchanger</fullName>
    </submittedName>
</protein>
<evidence type="ECO:0000256" key="5">
    <source>
        <dbReference type="ARBA" id="ARBA00022958"/>
    </source>
</evidence>
<dbReference type="InterPro" id="IPR050794">
    <property type="entry name" value="CPA2_transporter"/>
</dbReference>
<comment type="similarity">
    <text evidence="9">Belongs to the monovalent cation:proton antiporter 2 (CPA2) transporter (TC 2.A.37) family. CHX (TC 2.A.37.4) subfamily.</text>
</comment>
<dbReference type="PANTHER" id="PTHR32468:SF17">
    <property type="entry name" value="CATION_H(+) ANTIPORTER 4"/>
    <property type="match status" value="1"/>
</dbReference>
<dbReference type="AlphaFoldDB" id="A0A2P6SHJ3"/>
<comment type="subcellular location">
    <subcellularLocation>
        <location evidence="1">Membrane</location>
        <topology evidence="1">Multi-pass membrane protein</topology>
    </subcellularLocation>
</comment>
<feature type="transmembrane region" description="Helical" evidence="10">
    <location>
        <begin position="104"/>
        <end position="124"/>
    </location>
</feature>
<keyword evidence="5" id="KW-0630">Potassium</keyword>
<reference evidence="12 13" key="1">
    <citation type="journal article" date="2018" name="Nat. Genet.">
        <title>The Rosa genome provides new insights in the design of modern roses.</title>
        <authorList>
            <person name="Bendahmane M."/>
        </authorList>
    </citation>
    <scope>NUCLEOTIDE SEQUENCE [LARGE SCALE GENOMIC DNA]</scope>
    <source>
        <strain evidence="13">cv. Old Blush</strain>
    </source>
</reference>
<feature type="domain" description="Cation/H+ exchanger transmembrane" evidence="11">
    <location>
        <begin position="58"/>
        <end position="439"/>
    </location>
</feature>
<evidence type="ECO:0000256" key="8">
    <source>
        <dbReference type="ARBA" id="ARBA00023136"/>
    </source>
</evidence>
<evidence type="ECO:0000259" key="11">
    <source>
        <dbReference type="Pfam" id="PF00999"/>
    </source>
</evidence>
<evidence type="ECO:0000313" key="12">
    <source>
        <dbReference type="EMBL" id="PRQ58151.1"/>
    </source>
</evidence>